<feature type="transmembrane region" description="Helical" evidence="1">
    <location>
        <begin position="219"/>
        <end position="242"/>
    </location>
</feature>
<protein>
    <submittedName>
        <fullName evidence="2">Uncharacterized protein</fullName>
    </submittedName>
</protein>
<keyword evidence="3" id="KW-1185">Reference proteome</keyword>
<organism evidence="2 3">
    <name type="scientific">Protopolystoma xenopodis</name>
    <dbReference type="NCBI Taxonomy" id="117903"/>
    <lineage>
        <taxon>Eukaryota</taxon>
        <taxon>Metazoa</taxon>
        <taxon>Spiralia</taxon>
        <taxon>Lophotrochozoa</taxon>
        <taxon>Platyhelminthes</taxon>
        <taxon>Monogenea</taxon>
        <taxon>Polyopisthocotylea</taxon>
        <taxon>Polystomatidea</taxon>
        <taxon>Polystomatidae</taxon>
        <taxon>Protopolystoma</taxon>
    </lineage>
</organism>
<dbReference type="Proteomes" id="UP000784294">
    <property type="component" value="Unassembled WGS sequence"/>
</dbReference>
<feature type="transmembrane region" description="Helical" evidence="1">
    <location>
        <begin position="321"/>
        <end position="347"/>
    </location>
</feature>
<proteinExistence type="predicted"/>
<evidence type="ECO:0000256" key="1">
    <source>
        <dbReference type="SAM" id="Phobius"/>
    </source>
</evidence>
<dbReference type="AlphaFoldDB" id="A0A448WCQ1"/>
<reference evidence="2" key="1">
    <citation type="submission" date="2018-11" db="EMBL/GenBank/DDBJ databases">
        <authorList>
            <consortium name="Pathogen Informatics"/>
        </authorList>
    </citation>
    <scope>NUCLEOTIDE SEQUENCE</scope>
</reference>
<accession>A0A448WCQ1</accession>
<sequence>MTSFHSSALLSPKTLSEYHHNFDALVVNQDIVLLSKGHQQKKLHNGVPREPVIHFSLKVLLVYAAKKGQTEGILEVRLSDCQTTYQQIVTTEYKEAVTLIDNTALEAILNRTNKENRVDDVAELNSPHQHHNDDQFYYANHLETNSEYLLTRKASTRRISEPTPRMFGIESGQISIHNSQRVATLAGAAAAVAPALTGAKEPKLSEMLPPEERNLQMHLSFLLVALVTGVFYLLLLTAYALIRSCRTSSSIIGKNGPPATALVSENGIYLSTRTAYNNVRGADHMNEQQSYYQPMRPRNIIQPGTTQQHLLQLSASQKALVLAYLCFRVFYIFLFTLSVGVTLLLSLESEAAKVRLMVFNKIF</sequence>
<evidence type="ECO:0000313" key="3">
    <source>
        <dbReference type="Proteomes" id="UP000784294"/>
    </source>
</evidence>
<name>A0A448WCQ1_9PLAT</name>
<dbReference type="EMBL" id="CAAALY010004244">
    <property type="protein sequence ID" value="VEL08551.1"/>
    <property type="molecule type" value="Genomic_DNA"/>
</dbReference>
<keyword evidence="1" id="KW-1133">Transmembrane helix</keyword>
<comment type="caution">
    <text evidence="2">The sequence shown here is derived from an EMBL/GenBank/DDBJ whole genome shotgun (WGS) entry which is preliminary data.</text>
</comment>
<keyword evidence="1" id="KW-0472">Membrane</keyword>
<gene>
    <name evidence="2" type="ORF">PXEA_LOCUS1991</name>
</gene>
<evidence type="ECO:0000313" key="2">
    <source>
        <dbReference type="EMBL" id="VEL08551.1"/>
    </source>
</evidence>
<keyword evidence="1" id="KW-0812">Transmembrane</keyword>